<protein>
    <submittedName>
        <fullName evidence="2">D-tagatose 3-epimerase</fullName>
    </submittedName>
    <submittedName>
        <fullName evidence="3">Sugar phosphate isomerase/epimerase</fullName>
    </submittedName>
</protein>
<reference evidence="2 5" key="2">
    <citation type="submission" date="2018-05" db="EMBL/GenBank/DDBJ databases">
        <title>Genomic Encyclopedia of Type Strains, Phase IV (KMG-IV): sequencing the most valuable type-strain genomes for metagenomic binning, comparative biology and taxonomic classification.</title>
        <authorList>
            <person name="Goeker M."/>
        </authorList>
    </citation>
    <scope>NUCLEOTIDE SEQUENCE [LARGE SCALE GENOMIC DNA]</scope>
    <source>
        <strain evidence="2 5">DSM 28816</strain>
    </source>
</reference>
<evidence type="ECO:0000313" key="5">
    <source>
        <dbReference type="Proteomes" id="UP000247523"/>
    </source>
</evidence>
<reference evidence="3 4" key="1">
    <citation type="journal article" date="2017" name="Genome Announc.">
        <title>Draft Genome Sequence of a Sporulating and Motile Strain of Lachnotalea glycerini Isolated from Water in Quebec City, Canada.</title>
        <authorList>
            <person name="Maheux A.F."/>
            <person name="Boudreau D.K."/>
            <person name="Berube E."/>
            <person name="Boissinot M."/>
            <person name="Raymond F."/>
            <person name="Brodeur S."/>
            <person name="Corbeil J."/>
            <person name="Isabel S."/>
            <person name="Omar R.F."/>
            <person name="Bergeron M.G."/>
        </authorList>
    </citation>
    <scope>NUCLEOTIDE SEQUENCE [LARGE SCALE GENOMIC DNA]</scope>
    <source>
        <strain evidence="3 4">CCRI-19302</strain>
    </source>
</reference>
<dbReference type="InterPro" id="IPR050312">
    <property type="entry name" value="IolE/XylAMocC-like"/>
</dbReference>
<keyword evidence="4" id="KW-1185">Reference proteome</keyword>
<dbReference type="AlphaFoldDB" id="A0A255IIF5"/>
<dbReference type="InterPro" id="IPR013022">
    <property type="entry name" value="Xyl_isomerase-like_TIM-brl"/>
</dbReference>
<proteinExistence type="predicted"/>
<dbReference type="OrthoDB" id="9786584at2"/>
<evidence type="ECO:0000313" key="3">
    <source>
        <dbReference type="EMBL" id="RDY28291.1"/>
    </source>
</evidence>
<dbReference type="GO" id="GO:0016853">
    <property type="term" value="F:isomerase activity"/>
    <property type="evidence" value="ECO:0007669"/>
    <property type="project" value="UniProtKB-KW"/>
</dbReference>
<dbReference type="Pfam" id="PF01261">
    <property type="entry name" value="AP_endonuc_2"/>
    <property type="match status" value="1"/>
</dbReference>
<dbReference type="EMBL" id="QICS01000013">
    <property type="protein sequence ID" value="PXV86280.1"/>
    <property type="molecule type" value="Genomic_DNA"/>
</dbReference>
<evidence type="ECO:0000259" key="1">
    <source>
        <dbReference type="Pfam" id="PF01261"/>
    </source>
</evidence>
<dbReference type="EMBL" id="NOKA02000088">
    <property type="protein sequence ID" value="RDY28291.1"/>
    <property type="molecule type" value="Genomic_DNA"/>
</dbReference>
<dbReference type="SUPFAM" id="SSF51658">
    <property type="entry name" value="Xylose isomerase-like"/>
    <property type="match status" value="1"/>
</dbReference>
<reference evidence="3" key="3">
    <citation type="submission" date="2018-07" db="EMBL/GenBank/DDBJ databases">
        <authorList>
            <person name="Quirk P.G."/>
            <person name="Krulwich T.A."/>
        </authorList>
    </citation>
    <scope>NUCLEOTIDE SEQUENCE</scope>
    <source>
        <strain evidence="3">CCRI-19302</strain>
    </source>
</reference>
<name>A0A255IIF5_9FIRM</name>
<dbReference type="Proteomes" id="UP000216411">
    <property type="component" value="Unassembled WGS sequence"/>
</dbReference>
<accession>A0A255IIF5</accession>
<dbReference type="RefSeq" id="WP_094377345.1">
    <property type="nucleotide sequence ID" value="NZ_NOKA02000088.1"/>
</dbReference>
<dbReference type="Proteomes" id="UP000247523">
    <property type="component" value="Unassembled WGS sequence"/>
</dbReference>
<evidence type="ECO:0000313" key="2">
    <source>
        <dbReference type="EMBL" id="PXV86280.1"/>
    </source>
</evidence>
<dbReference type="PANTHER" id="PTHR12110">
    <property type="entry name" value="HYDROXYPYRUVATE ISOMERASE"/>
    <property type="match status" value="1"/>
</dbReference>
<sequence length="292" mass="33227">MNKIGIHFGYFNTDWDTDFIKQIEQVKKLGFDILEVAPGPLMKLSKEMRKEIGEFAKNQNIELTFSVGLGKEYDLASEDADIRKAGIRFTLETFDIMEEMGGSMYSGVDIGAWNQTYSYGVVDKSPEIKRSVESVKEIMKVAEAKNITFAVEVVNRYESSLVNTAEEAMDYITKVNSPNCKILLDTYHMNIEEDSFEKAILLVGRQLAHFHVGESNRKPPNTMGKMPWDEITTALKEVNYDGAIVMEPFIKMGGEVGRDIKVWRDISQNATMAEMEKQVSNSVKMLREKMKR</sequence>
<feature type="domain" description="Xylose isomerase-like TIM barrel" evidence="1">
    <location>
        <begin position="23"/>
        <end position="261"/>
    </location>
</feature>
<evidence type="ECO:0000313" key="4">
    <source>
        <dbReference type="Proteomes" id="UP000216411"/>
    </source>
</evidence>
<dbReference type="InterPro" id="IPR036237">
    <property type="entry name" value="Xyl_isomerase-like_sf"/>
</dbReference>
<dbReference type="PANTHER" id="PTHR12110:SF41">
    <property type="entry name" value="INOSOSE DEHYDRATASE"/>
    <property type="match status" value="1"/>
</dbReference>
<organism evidence="3 4">
    <name type="scientific">Lachnotalea glycerini</name>
    <dbReference type="NCBI Taxonomy" id="1763509"/>
    <lineage>
        <taxon>Bacteria</taxon>
        <taxon>Bacillati</taxon>
        <taxon>Bacillota</taxon>
        <taxon>Clostridia</taxon>
        <taxon>Lachnospirales</taxon>
        <taxon>Lachnospiraceae</taxon>
        <taxon>Lachnotalea</taxon>
    </lineage>
</organism>
<dbReference type="Gene3D" id="3.20.20.150">
    <property type="entry name" value="Divalent-metal-dependent TIM barrel enzymes"/>
    <property type="match status" value="1"/>
</dbReference>
<gene>
    <name evidence="2" type="ORF">C8E03_11365</name>
    <name evidence="3" type="ORF">CG710_019775</name>
</gene>
<comment type="caution">
    <text evidence="3">The sequence shown here is derived from an EMBL/GenBank/DDBJ whole genome shotgun (WGS) entry which is preliminary data.</text>
</comment>
<keyword evidence="3" id="KW-0413">Isomerase</keyword>